<evidence type="ECO:0000256" key="1">
    <source>
        <dbReference type="SAM" id="SignalP"/>
    </source>
</evidence>
<dbReference type="PROSITE" id="PS51257">
    <property type="entry name" value="PROKAR_LIPOPROTEIN"/>
    <property type="match status" value="1"/>
</dbReference>
<dbReference type="Proteomes" id="UP000679008">
    <property type="component" value="Unassembled WGS sequence"/>
</dbReference>
<keyword evidence="1" id="KW-0732">Signal</keyword>
<evidence type="ECO:0008006" key="4">
    <source>
        <dbReference type="Google" id="ProtNLM"/>
    </source>
</evidence>
<protein>
    <recommendedName>
        <fullName evidence="4">Calx-beta domain-containing protein</fullName>
    </recommendedName>
</protein>
<dbReference type="EMBL" id="JAGPXB010000014">
    <property type="protein sequence ID" value="MBQ0909573.1"/>
    <property type="molecule type" value="Genomic_DNA"/>
</dbReference>
<proteinExistence type="predicted"/>
<feature type="signal peptide" evidence="1">
    <location>
        <begin position="1"/>
        <end position="23"/>
    </location>
</feature>
<sequence length="298" mass="32007">MKKYLLSKTIAAIVLAVSFTSCDAILDQDETDFGKGPVLTTFAQTATEVNIIKDAANTPKTFSFDISYAGGKNVALDRDVTVTIATKSTSEAKEGVEFELPVKTFTIPAGQTSAQASVKILTGGLVPFDFKDIVLEIVDSSESVAENNTITITVKALGANSLAGRYEVLEGTYFRIGVNTPGSASPVGATRVIEALSETLYKHTEYVGNFSGNNWYFTVDANNKVTVLTKDPFTGEPTLLNGVAAISCETNPTSLTLSKCGTSNVVERTNNRKDVIKLTVGYNPAAPREFYEVIRRLE</sequence>
<name>A0ABS5D6E8_9FLAO</name>
<comment type="caution">
    <text evidence="2">The sequence shown here is derived from an EMBL/GenBank/DDBJ whole genome shotgun (WGS) entry which is preliminary data.</text>
</comment>
<dbReference type="RefSeq" id="WP_210791221.1">
    <property type="nucleotide sequence ID" value="NZ_JAGPXB010000014.1"/>
</dbReference>
<gene>
    <name evidence="2" type="ORF">KBJ98_12735</name>
</gene>
<evidence type="ECO:0000313" key="3">
    <source>
        <dbReference type="Proteomes" id="UP000679008"/>
    </source>
</evidence>
<accession>A0ABS5D6E8</accession>
<keyword evidence="3" id="KW-1185">Reference proteome</keyword>
<evidence type="ECO:0000313" key="2">
    <source>
        <dbReference type="EMBL" id="MBQ0909573.1"/>
    </source>
</evidence>
<reference evidence="2 3" key="1">
    <citation type="submission" date="2021-04" db="EMBL/GenBank/DDBJ databases">
        <title>Description of novel Flavobacterium sp. F-328.</title>
        <authorList>
            <person name="Saticioglu I.B."/>
        </authorList>
    </citation>
    <scope>NUCLEOTIDE SEQUENCE [LARGE SCALE GENOMIC DNA]</scope>
    <source>
        <strain evidence="2 3">F-328</strain>
    </source>
</reference>
<feature type="chain" id="PRO_5046819385" description="Calx-beta domain-containing protein" evidence="1">
    <location>
        <begin position="24"/>
        <end position="298"/>
    </location>
</feature>
<organism evidence="2 3">
    <name type="scientific">Flavobacterium erciyesense</name>
    <dbReference type="NCBI Taxonomy" id="2825842"/>
    <lineage>
        <taxon>Bacteria</taxon>
        <taxon>Pseudomonadati</taxon>
        <taxon>Bacteroidota</taxon>
        <taxon>Flavobacteriia</taxon>
        <taxon>Flavobacteriales</taxon>
        <taxon>Flavobacteriaceae</taxon>
        <taxon>Flavobacterium</taxon>
    </lineage>
</organism>